<keyword evidence="2" id="KW-0812">Transmembrane</keyword>
<accession>A0ABR2YE62</accession>
<comment type="caution">
    <text evidence="3">The sequence shown here is derived from an EMBL/GenBank/DDBJ whole genome shotgun (WGS) entry which is preliminary data.</text>
</comment>
<feature type="transmembrane region" description="Helical" evidence="2">
    <location>
        <begin position="56"/>
        <end position="79"/>
    </location>
</feature>
<feature type="compositionally biased region" description="Low complexity" evidence="1">
    <location>
        <begin position="101"/>
        <end position="117"/>
    </location>
</feature>
<evidence type="ECO:0000256" key="1">
    <source>
        <dbReference type="SAM" id="MobiDB-lite"/>
    </source>
</evidence>
<feature type="region of interest" description="Disordered" evidence="1">
    <location>
        <begin position="101"/>
        <end position="132"/>
    </location>
</feature>
<keyword evidence="4" id="KW-1185">Reference proteome</keyword>
<keyword evidence="2" id="KW-1133">Transmembrane helix</keyword>
<evidence type="ECO:0000313" key="3">
    <source>
        <dbReference type="EMBL" id="KAK9903502.1"/>
    </source>
</evidence>
<sequence length="132" mass="13983">MLVSCFARAAVEEQTQVAEKKQRVALGSVVIESTERFPNPEKDFWEGEQWEFVGKLAIGFVPLLVAFGVGVGIFAAATYNEGADGFVKPASETEPAEIIPAQPTTAATQPTATLEAPSLVAEARTTPVDEGS</sequence>
<keyword evidence="2" id="KW-0472">Membrane</keyword>
<evidence type="ECO:0000256" key="2">
    <source>
        <dbReference type="SAM" id="Phobius"/>
    </source>
</evidence>
<proteinExistence type="predicted"/>
<dbReference type="EMBL" id="JALJOT010000014">
    <property type="protein sequence ID" value="KAK9903502.1"/>
    <property type="molecule type" value="Genomic_DNA"/>
</dbReference>
<evidence type="ECO:0000313" key="4">
    <source>
        <dbReference type="Proteomes" id="UP001491310"/>
    </source>
</evidence>
<name>A0ABR2YE62_9CHLO</name>
<gene>
    <name evidence="3" type="ORF">WJX75_007358</name>
</gene>
<dbReference type="Proteomes" id="UP001491310">
    <property type="component" value="Unassembled WGS sequence"/>
</dbReference>
<protein>
    <submittedName>
        <fullName evidence="3">Uncharacterized protein</fullName>
    </submittedName>
</protein>
<reference evidence="3 4" key="1">
    <citation type="journal article" date="2024" name="Nat. Commun.">
        <title>Phylogenomics reveals the evolutionary origins of lichenization in chlorophyte algae.</title>
        <authorList>
            <person name="Puginier C."/>
            <person name="Libourel C."/>
            <person name="Otte J."/>
            <person name="Skaloud P."/>
            <person name="Haon M."/>
            <person name="Grisel S."/>
            <person name="Petersen M."/>
            <person name="Berrin J.G."/>
            <person name="Delaux P.M."/>
            <person name="Dal Grande F."/>
            <person name="Keller J."/>
        </authorList>
    </citation>
    <scope>NUCLEOTIDE SEQUENCE [LARGE SCALE GENOMIC DNA]</scope>
    <source>
        <strain evidence="3 4">SAG 216-7</strain>
    </source>
</reference>
<organism evidence="3 4">
    <name type="scientific">Coccomyxa subellipsoidea</name>
    <dbReference type="NCBI Taxonomy" id="248742"/>
    <lineage>
        <taxon>Eukaryota</taxon>
        <taxon>Viridiplantae</taxon>
        <taxon>Chlorophyta</taxon>
        <taxon>core chlorophytes</taxon>
        <taxon>Trebouxiophyceae</taxon>
        <taxon>Trebouxiophyceae incertae sedis</taxon>
        <taxon>Coccomyxaceae</taxon>
        <taxon>Coccomyxa</taxon>
    </lineage>
</organism>